<keyword evidence="3 6" id="KW-0812">Transmembrane</keyword>
<feature type="transmembrane region" description="Helical" evidence="6">
    <location>
        <begin position="275"/>
        <end position="295"/>
    </location>
</feature>
<dbReference type="InterPro" id="IPR000620">
    <property type="entry name" value="EamA_dom"/>
</dbReference>
<reference evidence="8 9" key="1">
    <citation type="submission" date="2013-03" db="EMBL/GenBank/DDBJ databases">
        <title>Salinisphaera dokdonensis CL-ES53 Genome Sequencing.</title>
        <authorList>
            <person name="Li C."/>
            <person name="Lai Q."/>
            <person name="Shao Z."/>
        </authorList>
    </citation>
    <scope>NUCLEOTIDE SEQUENCE [LARGE SCALE GENOMIC DNA]</scope>
    <source>
        <strain evidence="8 9">CL-ES53</strain>
    </source>
</reference>
<feature type="transmembrane region" description="Helical" evidence="6">
    <location>
        <begin position="251"/>
        <end position="269"/>
    </location>
</feature>
<feature type="transmembrane region" description="Helical" evidence="6">
    <location>
        <begin position="186"/>
        <end position="206"/>
    </location>
</feature>
<gene>
    <name evidence="8" type="ORF">SADO_03875</name>
</gene>
<dbReference type="PANTHER" id="PTHR32322">
    <property type="entry name" value="INNER MEMBRANE TRANSPORTER"/>
    <property type="match status" value="1"/>
</dbReference>
<feature type="transmembrane region" description="Helical" evidence="6">
    <location>
        <begin position="38"/>
        <end position="58"/>
    </location>
</feature>
<name>A0ABV2AXI8_9GAMM</name>
<evidence type="ECO:0000256" key="4">
    <source>
        <dbReference type="ARBA" id="ARBA00022989"/>
    </source>
</evidence>
<evidence type="ECO:0000313" key="9">
    <source>
        <dbReference type="Proteomes" id="UP001460888"/>
    </source>
</evidence>
<evidence type="ECO:0000256" key="3">
    <source>
        <dbReference type="ARBA" id="ARBA00022692"/>
    </source>
</evidence>
<dbReference type="RefSeq" id="WP_353109391.1">
    <property type="nucleotide sequence ID" value="NZ_APND01000001.1"/>
</dbReference>
<keyword evidence="5 6" id="KW-0472">Membrane</keyword>
<dbReference type="Pfam" id="PF00892">
    <property type="entry name" value="EamA"/>
    <property type="match status" value="2"/>
</dbReference>
<comment type="similarity">
    <text evidence="2">Belongs to the EamA transporter family.</text>
</comment>
<comment type="subcellular location">
    <subcellularLocation>
        <location evidence="1">Membrane</location>
        <topology evidence="1">Multi-pass membrane protein</topology>
    </subcellularLocation>
</comment>
<comment type="caution">
    <text evidence="8">The sequence shown here is derived from an EMBL/GenBank/DDBJ whole genome shotgun (WGS) entry which is preliminary data.</text>
</comment>
<keyword evidence="4 6" id="KW-1133">Transmembrane helix</keyword>
<dbReference type="InterPro" id="IPR037185">
    <property type="entry name" value="EmrE-like"/>
</dbReference>
<dbReference type="EMBL" id="APND01000001">
    <property type="protein sequence ID" value="MES1928364.1"/>
    <property type="molecule type" value="Genomic_DNA"/>
</dbReference>
<dbReference type="Proteomes" id="UP001460888">
    <property type="component" value="Unassembled WGS sequence"/>
</dbReference>
<sequence length="310" mass="32477">MPAYLVIPFVSLGLVVCWSSGYIGTQMAADAGGDPFALFGWRFLFAALLCLALVAIVGRRPVWSPRAIGHELVAGSLNVGVYLLAVVWAIQLGVSPAVTALVTALQPLMATLAMSLLRGERIAPLGWAGSVLAAAGVVVCAAGEMRDVGGAPAWAYLLPVVSAVTLTVGSLWSERAPRTLGSVERLLWQLAAAAVVFAVAVLVRTGELPAWPARDVQAWQAIVFLVVLSSLGGYGFFNASLRLRGVTYTSLMFYLTPPTTALWAALQFGDRVGPSGWAGAVLVAAGVVLALRALNRKSTIPPRCRRPASA</sequence>
<evidence type="ECO:0000256" key="1">
    <source>
        <dbReference type="ARBA" id="ARBA00004141"/>
    </source>
</evidence>
<proteinExistence type="inferred from homology"/>
<evidence type="ECO:0000259" key="7">
    <source>
        <dbReference type="Pfam" id="PF00892"/>
    </source>
</evidence>
<feature type="transmembrane region" description="Helical" evidence="6">
    <location>
        <begin position="70"/>
        <end position="91"/>
    </location>
</feature>
<feature type="transmembrane region" description="Helical" evidence="6">
    <location>
        <begin position="124"/>
        <end position="142"/>
    </location>
</feature>
<evidence type="ECO:0000256" key="6">
    <source>
        <dbReference type="SAM" id="Phobius"/>
    </source>
</evidence>
<organism evidence="8 9">
    <name type="scientific">Salinisphaera dokdonensis CL-ES53</name>
    <dbReference type="NCBI Taxonomy" id="1304272"/>
    <lineage>
        <taxon>Bacteria</taxon>
        <taxon>Pseudomonadati</taxon>
        <taxon>Pseudomonadota</taxon>
        <taxon>Gammaproteobacteria</taxon>
        <taxon>Salinisphaerales</taxon>
        <taxon>Salinisphaeraceae</taxon>
        <taxon>Salinisphaera</taxon>
    </lineage>
</organism>
<dbReference type="InterPro" id="IPR050638">
    <property type="entry name" value="AA-Vitamin_Transporters"/>
</dbReference>
<keyword evidence="9" id="KW-1185">Reference proteome</keyword>
<feature type="transmembrane region" description="Helical" evidence="6">
    <location>
        <begin position="97"/>
        <end position="117"/>
    </location>
</feature>
<feature type="transmembrane region" description="Helical" evidence="6">
    <location>
        <begin position="154"/>
        <end position="174"/>
    </location>
</feature>
<evidence type="ECO:0000313" key="8">
    <source>
        <dbReference type="EMBL" id="MES1928364.1"/>
    </source>
</evidence>
<feature type="domain" description="EamA" evidence="7">
    <location>
        <begin position="154"/>
        <end position="291"/>
    </location>
</feature>
<feature type="domain" description="EamA" evidence="7">
    <location>
        <begin position="11"/>
        <end position="139"/>
    </location>
</feature>
<dbReference type="SUPFAM" id="SSF103481">
    <property type="entry name" value="Multidrug resistance efflux transporter EmrE"/>
    <property type="match status" value="2"/>
</dbReference>
<evidence type="ECO:0000256" key="5">
    <source>
        <dbReference type="ARBA" id="ARBA00023136"/>
    </source>
</evidence>
<evidence type="ECO:0000256" key="2">
    <source>
        <dbReference type="ARBA" id="ARBA00007362"/>
    </source>
</evidence>
<accession>A0ABV2AXI8</accession>
<protein>
    <recommendedName>
        <fullName evidence="7">EamA domain-containing protein</fullName>
    </recommendedName>
</protein>
<dbReference type="PANTHER" id="PTHR32322:SF2">
    <property type="entry name" value="EAMA DOMAIN-CONTAINING PROTEIN"/>
    <property type="match status" value="1"/>
</dbReference>
<feature type="transmembrane region" description="Helical" evidence="6">
    <location>
        <begin position="218"/>
        <end position="239"/>
    </location>
</feature>